<dbReference type="Pfam" id="PF00561">
    <property type="entry name" value="Abhydrolase_1"/>
    <property type="match status" value="1"/>
</dbReference>
<comment type="caution">
    <text evidence="5">The sequence shown here is derived from an EMBL/GenBank/DDBJ whole genome shotgun (WGS) entry which is preliminary data.</text>
</comment>
<organism evidence="5 6">
    <name type="scientific">Cordyceps javanica</name>
    <dbReference type="NCBI Taxonomy" id="43265"/>
    <lineage>
        <taxon>Eukaryota</taxon>
        <taxon>Fungi</taxon>
        <taxon>Dikarya</taxon>
        <taxon>Ascomycota</taxon>
        <taxon>Pezizomycotina</taxon>
        <taxon>Sordariomycetes</taxon>
        <taxon>Hypocreomycetidae</taxon>
        <taxon>Hypocreales</taxon>
        <taxon>Cordycipitaceae</taxon>
        <taxon>Cordyceps</taxon>
    </lineage>
</organism>
<dbReference type="Pfam" id="PF08386">
    <property type="entry name" value="Abhydrolase_4"/>
    <property type="match status" value="1"/>
</dbReference>
<protein>
    <submittedName>
        <fullName evidence="5">Peptidase S33, tripeptidyl-peptidase</fullName>
    </submittedName>
</protein>
<evidence type="ECO:0000313" key="6">
    <source>
        <dbReference type="Proteomes" id="UP000315783"/>
    </source>
</evidence>
<dbReference type="InterPro" id="IPR013595">
    <property type="entry name" value="Pept_S33_TAP-like_C"/>
</dbReference>
<keyword evidence="2" id="KW-0378">Hydrolase</keyword>
<feature type="domain" description="AB hydrolase-1" evidence="3">
    <location>
        <begin position="241"/>
        <end position="428"/>
    </location>
</feature>
<evidence type="ECO:0000313" key="5">
    <source>
        <dbReference type="EMBL" id="TQV98095.1"/>
    </source>
</evidence>
<keyword evidence="6" id="KW-1185">Reference proteome</keyword>
<dbReference type="PANTHER" id="PTHR43248:SF25">
    <property type="entry name" value="AB HYDROLASE-1 DOMAIN-CONTAINING PROTEIN-RELATED"/>
    <property type="match status" value="1"/>
</dbReference>
<dbReference type="InterPro" id="IPR000073">
    <property type="entry name" value="AB_hydrolase_1"/>
</dbReference>
<evidence type="ECO:0000259" key="3">
    <source>
        <dbReference type="Pfam" id="PF00561"/>
    </source>
</evidence>
<reference evidence="5 6" key="1">
    <citation type="journal article" date="2019" name="Appl. Microbiol. Biotechnol.">
        <title>Genome sequence of Isaria javanica and comparative genome analysis insights into family S53 peptidase evolution in fungal entomopathogens.</title>
        <authorList>
            <person name="Lin R."/>
            <person name="Zhang X."/>
            <person name="Xin B."/>
            <person name="Zou M."/>
            <person name="Gao Y."/>
            <person name="Qin F."/>
            <person name="Hu Q."/>
            <person name="Xie B."/>
            <person name="Cheng X."/>
        </authorList>
    </citation>
    <scope>NUCLEOTIDE SEQUENCE [LARGE SCALE GENOMIC DNA]</scope>
    <source>
        <strain evidence="5 6">IJ1G</strain>
    </source>
</reference>
<dbReference type="OrthoDB" id="425534at2759"/>
<proteinExistence type="inferred from homology"/>
<name>A0A545V8Q7_9HYPO</name>
<dbReference type="EMBL" id="SPUK01000004">
    <property type="protein sequence ID" value="TQV98095.1"/>
    <property type="molecule type" value="Genomic_DNA"/>
</dbReference>
<evidence type="ECO:0000256" key="1">
    <source>
        <dbReference type="ARBA" id="ARBA00010088"/>
    </source>
</evidence>
<evidence type="ECO:0000259" key="4">
    <source>
        <dbReference type="Pfam" id="PF08386"/>
    </source>
</evidence>
<evidence type="ECO:0000256" key="2">
    <source>
        <dbReference type="ARBA" id="ARBA00022801"/>
    </source>
</evidence>
<gene>
    <name evidence="5" type="ORF">IF1G_03838</name>
</gene>
<dbReference type="Proteomes" id="UP000315783">
    <property type="component" value="Unassembled WGS sequence"/>
</dbReference>
<dbReference type="GO" id="GO:0016787">
    <property type="term" value="F:hydrolase activity"/>
    <property type="evidence" value="ECO:0007669"/>
    <property type="project" value="UniProtKB-KW"/>
</dbReference>
<dbReference type="Gene3D" id="3.40.50.1820">
    <property type="entry name" value="alpha/beta hydrolase"/>
    <property type="match status" value="2"/>
</dbReference>
<dbReference type="PANTHER" id="PTHR43248">
    <property type="entry name" value="2-SUCCINYL-6-HYDROXY-2,4-CYCLOHEXADIENE-1-CARBOXYLATE SYNTHASE"/>
    <property type="match status" value="1"/>
</dbReference>
<comment type="similarity">
    <text evidence="1">Belongs to the peptidase S33 family.</text>
</comment>
<feature type="domain" description="Peptidase S33 tripeptidyl aminopeptidase-like C-terminal" evidence="4">
    <location>
        <begin position="598"/>
        <end position="715"/>
    </location>
</feature>
<sequence length="747" mass="81909">MSSLAMIPRLCDPSGPTAEAAPSKLADPLENLAETATSMHPTDQGWACRADGQCDLFPDMDLSQVKVIHMKRRSRLFQVIHRQPSNKPDHILMWGEVKGCGIVVWSSFAAKVLRPDKGAPPSPKTKRRFILPVKGNINATLRARILHTMKQECCKSSGKLNALGFTKVTELAPVAADDPFDWRSITPSTKLAYSPCLGQFQCARLIVPLDWLNKNVTDTVSIAIIKLPAVVSQDHPSFGSTIIVNPGGPGGSGTDFLIEVGRKVRSLVDIRGRKHYEVLAFDPRGVGGSRPIIDCYPGDPITRRAKGLEMGAYGGLRSSNTSFTFGYYTYRALGRRCQKTNGGILPYVNTPSVARDMAAMVDKVAELRHEELGRPRNMPTPRLQYLGFSYGTVLGNYFASLFPERVGRMVLDGVADSNDYANGPGWLSNTQDSDRMMEMFFEGCFDAGSLICPLRQPGDKKPSDISERTWSWIKARDTEPIEFTTADGSSDILLRSNDIRSFLFRSLYFADVAFFTISNILAEAIGGNSALLASRVVGSTSITSLKNLCPISNDTKTSVPAISAEANRAVLCVDGDDVSNENHTYWKKYMEDQISISSAFGDLWAEGRLACAGWRARSNWSFKGPFKTPAASKTASAPEPDRPAAPLLFLSSEWDPVTPLRNARAMASQHPGAGVLVLGSMGHGALRSGIENECVTTVVSEYFDKGIVPEKEVYCSATKHPWKSSPIQTQHLEELMRKTRYNLLGIY</sequence>
<dbReference type="AlphaFoldDB" id="A0A545V8Q7"/>
<dbReference type="InterPro" id="IPR029058">
    <property type="entry name" value="AB_hydrolase_fold"/>
</dbReference>
<accession>A0A545V8Q7</accession>
<dbReference type="STRING" id="43265.A0A545V8Q7"/>
<dbReference type="InterPro" id="IPR051601">
    <property type="entry name" value="Serine_prot/Carboxylest_S33"/>
</dbReference>
<dbReference type="SUPFAM" id="SSF53474">
    <property type="entry name" value="alpha/beta-Hydrolases"/>
    <property type="match status" value="1"/>
</dbReference>